<dbReference type="InterPro" id="IPR011600">
    <property type="entry name" value="Pept_C14_caspase"/>
</dbReference>
<reference evidence="7" key="1">
    <citation type="submission" date="2022-09" db="EMBL/GenBank/DDBJ databases">
        <title>Fusarium specimens isolated from Avocado Roots.</title>
        <authorList>
            <person name="Stajich J."/>
            <person name="Roper C."/>
            <person name="Heimlech-Rivalta G."/>
        </authorList>
    </citation>
    <scope>NUCLEOTIDE SEQUENCE</scope>
    <source>
        <strain evidence="7">CF00136</strain>
    </source>
</reference>
<dbReference type="GO" id="GO:0006915">
    <property type="term" value="P:apoptotic process"/>
    <property type="evidence" value="ECO:0007669"/>
    <property type="project" value="UniProtKB-KW"/>
</dbReference>
<dbReference type="GO" id="GO:0006508">
    <property type="term" value="P:proteolysis"/>
    <property type="evidence" value="ECO:0007669"/>
    <property type="project" value="InterPro"/>
</dbReference>
<dbReference type="Gene3D" id="3.40.50.1460">
    <property type="match status" value="1"/>
</dbReference>
<dbReference type="OrthoDB" id="3223806at2759"/>
<feature type="domain" description="Peptidase C14 caspase" evidence="6">
    <location>
        <begin position="11"/>
        <end position="285"/>
    </location>
</feature>
<evidence type="ECO:0000256" key="2">
    <source>
        <dbReference type="ARBA" id="ARBA00022703"/>
    </source>
</evidence>
<keyword evidence="3" id="KW-0378">Hydrolase</keyword>
<dbReference type="AlphaFoldDB" id="A0A9W8V981"/>
<sequence length="656" mass="73716">MGETKSSQPAHYAILIGINAYPDKPLNGCVRDVQHIKSLLEQQQFPIEIQTFTATSDSRSGLVEDQKDWPTYENVTAVLRDVTARAQPGDCVYVHYSGHGTRFNPGSKFSNQHTGDLALALLNGEKGESIRELGGHRLAMALNAMVRKGLVVTVVLDCCFAASVYRHDSSNVRFIPIDPDLVSAFSVANDPVTQNEEPLGSGFRDVSMLPNWLINPNGYALLAACGPHEQANEITADGLNHGALSHFLFQSLRNGGLKKRHKDLFYRLSTKFRENSFDQNPILYGNKDQIFFGHSSLPASQTMIPVVRRGSDFVLQAGHAHGVAQDDYFMLYPSIVSKENVALHTNVRRAKAKTVRPLTSLLHLEDMITTSAQTDWVAEPQTRHALRKFSMSLDENMPCHDECVTSFDKHCISIPSTTNTSLPTFFIVLLDDEYQIRDGNNQQMRNIPVLHRHRTTPEDIAYILEHLARYELVKQLTNHSATDNFRASFDIYITTRAGSQFGPDCVIDVEQDNSQRYMFELCLKNNSSESLYLHIYDLDTLWQIESTYHASYAVVPPSNPSERFTGLFRNKMRTMVPDELREKGFQHCDDVLKVLITSHPTSFDLLELPKLGDLPPKQSPPKPDRSGDNRPEQWAAFNFPLRTSLPSNIGGTQRPS</sequence>
<name>A0A9W8V981_9HYPO</name>
<dbReference type="EMBL" id="JAOQAZ010000052">
    <property type="protein sequence ID" value="KAJ4244165.1"/>
    <property type="molecule type" value="Genomic_DNA"/>
</dbReference>
<keyword evidence="3" id="KW-0645">Protease</keyword>
<evidence type="ECO:0000256" key="4">
    <source>
        <dbReference type="ARBA" id="ARBA00023145"/>
    </source>
</evidence>
<protein>
    <recommendedName>
        <fullName evidence="6">Peptidase C14 caspase domain-containing protein</fullName>
    </recommendedName>
</protein>
<evidence type="ECO:0000256" key="1">
    <source>
        <dbReference type="ARBA" id="ARBA00009005"/>
    </source>
</evidence>
<evidence type="ECO:0000313" key="8">
    <source>
        <dbReference type="Proteomes" id="UP001152049"/>
    </source>
</evidence>
<accession>A0A9W8V981</accession>
<dbReference type="GO" id="GO:0004197">
    <property type="term" value="F:cysteine-type endopeptidase activity"/>
    <property type="evidence" value="ECO:0007669"/>
    <property type="project" value="InterPro"/>
</dbReference>
<evidence type="ECO:0000256" key="3">
    <source>
        <dbReference type="ARBA" id="ARBA00022807"/>
    </source>
</evidence>
<feature type="region of interest" description="Disordered" evidence="5">
    <location>
        <begin position="607"/>
        <end position="656"/>
    </location>
</feature>
<dbReference type="GO" id="GO:0005737">
    <property type="term" value="C:cytoplasm"/>
    <property type="evidence" value="ECO:0007669"/>
    <property type="project" value="TreeGrafter"/>
</dbReference>
<keyword evidence="4" id="KW-0865">Zymogen</keyword>
<proteinExistence type="inferred from homology"/>
<evidence type="ECO:0000256" key="5">
    <source>
        <dbReference type="SAM" id="MobiDB-lite"/>
    </source>
</evidence>
<dbReference type="PANTHER" id="PTHR48104:SF30">
    <property type="entry name" value="METACASPASE-1"/>
    <property type="match status" value="1"/>
</dbReference>
<keyword evidence="3" id="KW-0788">Thiol protease</keyword>
<evidence type="ECO:0000313" key="7">
    <source>
        <dbReference type="EMBL" id="KAJ4244165.1"/>
    </source>
</evidence>
<dbReference type="Pfam" id="PF00656">
    <property type="entry name" value="Peptidase_C14"/>
    <property type="match status" value="1"/>
</dbReference>
<keyword evidence="2" id="KW-0053">Apoptosis</keyword>
<feature type="compositionally biased region" description="Polar residues" evidence="5">
    <location>
        <begin position="644"/>
        <end position="656"/>
    </location>
</feature>
<keyword evidence="8" id="KW-1185">Reference proteome</keyword>
<comment type="caution">
    <text evidence="7">The sequence shown here is derived from an EMBL/GenBank/DDBJ whole genome shotgun (WGS) entry which is preliminary data.</text>
</comment>
<comment type="similarity">
    <text evidence="1">Belongs to the peptidase C14B family.</text>
</comment>
<evidence type="ECO:0000259" key="6">
    <source>
        <dbReference type="Pfam" id="PF00656"/>
    </source>
</evidence>
<feature type="compositionally biased region" description="Basic and acidic residues" evidence="5">
    <location>
        <begin position="622"/>
        <end position="631"/>
    </location>
</feature>
<dbReference type="Proteomes" id="UP001152049">
    <property type="component" value="Unassembled WGS sequence"/>
</dbReference>
<organism evidence="7 8">
    <name type="scientific">Fusarium torreyae</name>
    <dbReference type="NCBI Taxonomy" id="1237075"/>
    <lineage>
        <taxon>Eukaryota</taxon>
        <taxon>Fungi</taxon>
        <taxon>Dikarya</taxon>
        <taxon>Ascomycota</taxon>
        <taxon>Pezizomycotina</taxon>
        <taxon>Sordariomycetes</taxon>
        <taxon>Hypocreomycetidae</taxon>
        <taxon>Hypocreales</taxon>
        <taxon>Nectriaceae</taxon>
        <taxon>Fusarium</taxon>
    </lineage>
</organism>
<dbReference type="InterPro" id="IPR029030">
    <property type="entry name" value="Caspase-like_dom_sf"/>
</dbReference>
<gene>
    <name evidence="7" type="ORF">NW762_014546</name>
</gene>
<dbReference type="SUPFAM" id="SSF52129">
    <property type="entry name" value="Caspase-like"/>
    <property type="match status" value="1"/>
</dbReference>
<dbReference type="PANTHER" id="PTHR48104">
    <property type="entry name" value="METACASPASE-4"/>
    <property type="match status" value="1"/>
</dbReference>
<dbReference type="InterPro" id="IPR050452">
    <property type="entry name" value="Metacaspase"/>
</dbReference>